<dbReference type="InterPro" id="IPR011032">
    <property type="entry name" value="GroES-like_sf"/>
</dbReference>
<dbReference type="AlphaFoldDB" id="X0VQW2"/>
<organism evidence="1">
    <name type="scientific">marine sediment metagenome</name>
    <dbReference type="NCBI Taxonomy" id="412755"/>
    <lineage>
        <taxon>unclassified sequences</taxon>
        <taxon>metagenomes</taxon>
        <taxon>ecological metagenomes</taxon>
    </lineage>
</organism>
<dbReference type="EMBL" id="BARS01035638">
    <property type="protein sequence ID" value="GAG20794.1"/>
    <property type="molecule type" value="Genomic_DNA"/>
</dbReference>
<name>X0VQW2_9ZZZZ</name>
<feature type="non-terminal residue" evidence="1">
    <location>
        <position position="41"/>
    </location>
</feature>
<dbReference type="SUPFAM" id="SSF50129">
    <property type="entry name" value="GroES-like"/>
    <property type="match status" value="1"/>
</dbReference>
<gene>
    <name evidence="1" type="ORF">S01H1_54882</name>
</gene>
<dbReference type="Gene3D" id="3.90.180.10">
    <property type="entry name" value="Medium-chain alcohol dehydrogenases, catalytic domain"/>
    <property type="match status" value="1"/>
</dbReference>
<sequence>MSHKFKAAVLEALNAPLVVAELEAPELQCGQVLIKVHKSGI</sequence>
<proteinExistence type="predicted"/>
<evidence type="ECO:0000313" key="1">
    <source>
        <dbReference type="EMBL" id="GAG20794.1"/>
    </source>
</evidence>
<accession>X0VQW2</accession>
<comment type="caution">
    <text evidence="1">The sequence shown here is derived from an EMBL/GenBank/DDBJ whole genome shotgun (WGS) entry which is preliminary data.</text>
</comment>
<reference evidence="1" key="1">
    <citation type="journal article" date="2014" name="Front. Microbiol.">
        <title>High frequency of phylogenetically diverse reductive dehalogenase-homologous genes in deep subseafloor sedimentary metagenomes.</title>
        <authorList>
            <person name="Kawai M."/>
            <person name="Futagami T."/>
            <person name="Toyoda A."/>
            <person name="Takaki Y."/>
            <person name="Nishi S."/>
            <person name="Hori S."/>
            <person name="Arai W."/>
            <person name="Tsubouchi T."/>
            <person name="Morono Y."/>
            <person name="Uchiyama I."/>
            <person name="Ito T."/>
            <person name="Fujiyama A."/>
            <person name="Inagaki F."/>
            <person name="Takami H."/>
        </authorList>
    </citation>
    <scope>NUCLEOTIDE SEQUENCE</scope>
    <source>
        <strain evidence="1">Expedition CK06-06</strain>
    </source>
</reference>
<protein>
    <submittedName>
        <fullName evidence="1">Uncharacterized protein</fullName>
    </submittedName>
</protein>